<dbReference type="InterPro" id="IPR017204">
    <property type="entry name" value="Sig_transdc_His_kin_STH3221"/>
</dbReference>
<evidence type="ECO:0000256" key="11">
    <source>
        <dbReference type="ARBA" id="ARBA00022989"/>
    </source>
</evidence>
<dbReference type="InterPro" id="IPR033463">
    <property type="entry name" value="sCache_3"/>
</dbReference>
<dbReference type="InterPro" id="IPR005467">
    <property type="entry name" value="His_kinase_dom"/>
</dbReference>
<evidence type="ECO:0000256" key="9">
    <source>
        <dbReference type="ARBA" id="ARBA00022777"/>
    </source>
</evidence>
<evidence type="ECO:0000256" key="15">
    <source>
        <dbReference type="SAM" id="Phobius"/>
    </source>
</evidence>
<dbReference type="PANTHER" id="PTHR24421:SF10">
    <property type="entry name" value="NITRATE_NITRITE SENSOR PROTEIN NARQ"/>
    <property type="match status" value="1"/>
</dbReference>
<dbReference type="Gene3D" id="3.30.565.10">
    <property type="entry name" value="Histidine kinase-like ATPase, C-terminal domain"/>
    <property type="match status" value="1"/>
</dbReference>
<keyword evidence="7 15" id="KW-0812">Transmembrane</keyword>
<feature type="domain" description="Histidine kinase" evidence="16">
    <location>
        <begin position="284"/>
        <end position="479"/>
    </location>
</feature>
<dbReference type="KEGG" id="cau:Caur_0021"/>
<dbReference type="EMBL" id="CP000909">
    <property type="protein sequence ID" value="ABY33276.1"/>
    <property type="molecule type" value="Genomic_DNA"/>
</dbReference>
<evidence type="ECO:0000256" key="1">
    <source>
        <dbReference type="ARBA" id="ARBA00000085"/>
    </source>
</evidence>
<gene>
    <name evidence="18" type="ordered locus">Caur_0021</name>
</gene>
<feature type="domain" description="HAMP" evidence="17">
    <location>
        <begin position="206"/>
        <end position="258"/>
    </location>
</feature>
<evidence type="ECO:0000256" key="7">
    <source>
        <dbReference type="ARBA" id="ARBA00022692"/>
    </source>
</evidence>
<dbReference type="SUPFAM" id="SSF55874">
    <property type="entry name" value="ATPase domain of HSP90 chaperone/DNA topoisomerase II/histidine kinase"/>
    <property type="match status" value="1"/>
</dbReference>
<dbReference type="GO" id="GO:0000155">
    <property type="term" value="F:phosphorelay sensor kinase activity"/>
    <property type="evidence" value="ECO:0007669"/>
    <property type="project" value="InterPro"/>
</dbReference>
<evidence type="ECO:0000256" key="13">
    <source>
        <dbReference type="ARBA" id="ARBA00023136"/>
    </source>
</evidence>
<dbReference type="Pfam" id="PF17203">
    <property type="entry name" value="sCache_3_2"/>
    <property type="match status" value="1"/>
</dbReference>
<keyword evidence="12" id="KW-0902">Two-component regulatory system</keyword>
<dbReference type="InterPro" id="IPR050482">
    <property type="entry name" value="Sensor_HK_TwoCompSys"/>
</dbReference>
<feature type="coiled-coil region" evidence="14">
    <location>
        <begin position="239"/>
        <end position="269"/>
    </location>
</feature>
<reference evidence="19" key="1">
    <citation type="journal article" date="2011" name="BMC Genomics">
        <title>Complete genome sequence of the filamentous anoxygenic phototrophic bacterium Chloroflexus aurantiacus.</title>
        <authorList>
            <person name="Tang K.H."/>
            <person name="Barry K."/>
            <person name="Chertkov O."/>
            <person name="Dalin E."/>
            <person name="Han C.S."/>
            <person name="Hauser L.J."/>
            <person name="Honchak B.M."/>
            <person name="Karbach L.E."/>
            <person name="Land M.L."/>
            <person name="Lapidus A."/>
            <person name="Larimer F.W."/>
            <person name="Mikhailova N."/>
            <person name="Pitluck S."/>
            <person name="Pierson B.K."/>
            <person name="Blankenship R.E."/>
        </authorList>
    </citation>
    <scope>NUCLEOTIDE SEQUENCE [LARGE SCALE GENOMIC DNA]</scope>
    <source>
        <strain evidence="19">ATCC 29366 / DSM 635 / J-10-fl</strain>
    </source>
</reference>
<dbReference type="FunCoup" id="A9WAP8">
    <property type="interactions" value="61"/>
</dbReference>
<dbReference type="STRING" id="324602.Caur_0021"/>
<dbReference type="Proteomes" id="UP000002008">
    <property type="component" value="Chromosome"/>
</dbReference>
<keyword evidence="5" id="KW-0597">Phosphoprotein</keyword>
<dbReference type="Gene3D" id="1.20.5.1930">
    <property type="match status" value="1"/>
</dbReference>
<dbReference type="GO" id="GO:0046983">
    <property type="term" value="F:protein dimerization activity"/>
    <property type="evidence" value="ECO:0007669"/>
    <property type="project" value="InterPro"/>
</dbReference>
<dbReference type="PROSITE" id="PS50109">
    <property type="entry name" value="HIS_KIN"/>
    <property type="match status" value="1"/>
</dbReference>
<dbReference type="InterPro" id="IPR003594">
    <property type="entry name" value="HATPase_dom"/>
</dbReference>
<dbReference type="Pfam" id="PF07730">
    <property type="entry name" value="HisKA_3"/>
    <property type="match status" value="1"/>
</dbReference>
<dbReference type="EC" id="2.7.13.3" evidence="3"/>
<accession>A9WAP8</accession>
<keyword evidence="11 15" id="KW-1133">Transmembrane helix</keyword>
<dbReference type="Gene3D" id="6.10.340.10">
    <property type="match status" value="1"/>
</dbReference>
<keyword evidence="19" id="KW-1185">Reference proteome</keyword>
<dbReference type="CDD" id="cd16917">
    <property type="entry name" value="HATPase_UhpB-NarQ-NarX-like"/>
    <property type="match status" value="1"/>
</dbReference>
<feature type="transmembrane region" description="Helical" evidence="15">
    <location>
        <begin position="186"/>
        <end position="208"/>
    </location>
</feature>
<dbReference type="PIRSF" id="PIRSF037433">
    <property type="entry name" value="STHK_STH3221_prd"/>
    <property type="match status" value="1"/>
</dbReference>
<dbReference type="eggNOG" id="COG4585">
    <property type="taxonomic scope" value="Bacteria"/>
</dbReference>
<evidence type="ECO:0000256" key="2">
    <source>
        <dbReference type="ARBA" id="ARBA00004651"/>
    </source>
</evidence>
<dbReference type="CDD" id="cd06225">
    <property type="entry name" value="HAMP"/>
    <property type="match status" value="1"/>
</dbReference>
<evidence type="ECO:0000256" key="3">
    <source>
        <dbReference type="ARBA" id="ARBA00012438"/>
    </source>
</evidence>
<evidence type="ECO:0000313" key="19">
    <source>
        <dbReference type="Proteomes" id="UP000002008"/>
    </source>
</evidence>
<dbReference type="SUPFAM" id="SSF158472">
    <property type="entry name" value="HAMP domain-like"/>
    <property type="match status" value="1"/>
</dbReference>
<evidence type="ECO:0000256" key="14">
    <source>
        <dbReference type="SAM" id="Coils"/>
    </source>
</evidence>
<dbReference type="GO" id="GO:0005886">
    <property type="term" value="C:plasma membrane"/>
    <property type="evidence" value="ECO:0000318"/>
    <property type="project" value="GO_Central"/>
</dbReference>
<keyword evidence="10 18" id="KW-0067">ATP-binding</keyword>
<comment type="catalytic activity">
    <reaction evidence="1">
        <text>ATP + protein L-histidine = ADP + protein N-phospho-L-histidine.</text>
        <dbReference type="EC" id="2.7.13.3"/>
    </reaction>
</comment>
<dbReference type="AlphaFoldDB" id="A9WAP8"/>
<organism evidence="18 19">
    <name type="scientific">Chloroflexus aurantiacus (strain ATCC 29366 / DSM 635 / J-10-fl)</name>
    <dbReference type="NCBI Taxonomy" id="324602"/>
    <lineage>
        <taxon>Bacteria</taxon>
        <taxon>Bacillati</taxon>
        <taxon>Chloroflexota</taxon>
        <taxon>Chloroflexia</taxon>
        <taxon>Chloroflexales</taxon>
        <taxon>Chloroflexineae</taxon>
        <taxon>Chloroflexaceae</taxon>
        <taxon>Chloroflexus</taxon>
    </lineage>
</organism>
<dbReference type="InParanoid" id="A9WAP8"/>
<dbReference type="EnsemblBacteria" id="ABY33276">
    <property type="protein sequence ID" value="ABY33276"/>
    <property type="gene ID" value="Caur_0021"/>
</dbReference>
<dbReference type="PATRIC" id="fig|324602.8.peg.24"/>
<sequence length="491" mass="53975">MNAGFLPHQVVRWATTLWQIVGSVNIRAKILGIVLGLVVLMGVAATIEVRTLLEHTLTVQTHERSIAIARDVAARSTDLVLMRDYYRLFRLLQDTQENNPDLRYAFIIDSEGTIVAHTFGSGFPVGLRDANTVTAQEHHRSVLLATNEGDIWDTAVPMFDGRAGIARVGLSLAAREQTVAAVTGQLLITTIMAAAIGITAAAFLTWLLTRPILQLVALTKAVALGDFSQRARRWANDEIGQLTDAFNAMSEALAQAERERAEREHLRAQYVTQIITAQEEERKRIARELHDSTSQALTSLLVGLRSLADRHRSPEIAQQVDDLRSIVGQILNDLHALARQLRPSVLDDLGLAAALQRYVAECRARSGLIIDLALPGLDDFRLDPVVETALYRIVQEGLTNIIRHAHASTASVVIERRADRVRAIIEDDGCGFDPNALHGDGHLGLNGIRERAALLNGQLIIESSPGSGTTLYVEIPLTTRHEECYEQHSLS</sequence>
<keyword evidence="4" id="KW-1003">Cell membrane</keyword>
<comment type="subcellular location">
    <subcellularLocation>
        <location evidence="2">Cell membrane</location>
        <topology evidence="2">Multi-pass membrane protein</topology>
    </subcellularLocation>
</comment>
<dbReference type="InterPro" id="IPR036890">
    <property type="entry name" value="HATPase_C_sf"/>
</dbReference>
<dbReference type="SMART" id="SM00387">
    <property type="entry name" value="HATPase_c"/>
    <property type="match status" value="1"/>
</dbReference>
<keyword evidence="14" id="KW-0175">Coiled coil</keyword>
<keyword evidence="8" id="KW-0547">Nucleotide-binding</keyword>
<keyword evidence="6" id="KW-0808">Transferase</keyword>
<evidence type="ECO:0000313" key="18">
    <source>
        <dbReference type="EMBL" id="ABY33276.1"/>
    </source>
</evidence>
<evidence type="ECO:0000256" key="8">
    <source>
        <dbReference type="ARBA" id="ARBA00022741"/>
    </source>
</evidence>
<dbReference type="Pfam" id="PF02518">
    <property type="entry name" value="HATPase_c"/>
    <property type="match status" value="1"/>
</dbReference>
<evidence type="ECO:0000259" key="16">
    <source>
        <dbReference type="PROSITE" id="PS50109"/>
    </source>
</evidence>
<dbReference type="eggNOG" id="COG5000">
    <property type="taxonomic scope" value="Bacteria"/>
</dbReference>
<dbReference type="HOGENOM" id="CLU_031034_0_0_0"/>
<proteinExistence type="predicted"/>
<evidence type="ECO:0000256" key="6">
    <source>
        <dbReference type="ARBA" id="ARBA00022679"/>
    </source>
</evidence>
<feature type="transmembrane region" description="Helical" evidence="15">
    <location>
        <begin position="26"/>
        <end position="47"/>
    </location>
</feature>
<keyword evidence="13 15" id="KW-0472">Membrane</keyword>
<dbReference type="InterPro" id="IPR003660">
    <property type="entry name" value="HAMP_dom"/>
</dbReference>
<dbReference type="PROSITE" id="PS50885">
    <property type="entry name" value="HAMP"/>
    <property type="match status" value="1"/>
</dbReference>
<dbReference type="InterPro" id="IPR011712">
    <property type="entry name" value="Sig_transdc_His_kin_sub3_dim/P"/>
</dbReference>
<dbReference type="PANTHER" id="PTHR24421">
    <property type="entry name" value="NITRATE/NITRITE SENSOR PROTEIN NARX-RELATED"/>
    <property type="match status" value="1"/>
</dbReference>
<evidence type="ECO:0000256" key="10">
    <source>
        <dbReference type="ARBA" id="ARBA00022840"/>
    </source>
</evidence>
<evidence type="ECO:0000259" key="17">
    <source>
        <dbReference type="PROSITE" id="PS50885"/>
    </source>
</evidence>
<protein>
    <recommendedName>
        <fullName evidence="3">histidine kinase</fullName>
        <ecNumber evidence="3">2.7.13.3</ecNumber>
    </recommendedName>
</protein>
<dbReference type="RefSeq" id="WP_012255932.1">
    <property type="nucleotide sequence ID" value="NC_010175.1"/>
</dbReference>
<keyword evidence="9" id="KW-0418">Kinase</keyword>
<dbReference type="GO" id="GO:0004672">
    <property type="term" value="F:protein kinase activity"/>
    <property type="evidence" value="ECO:0000318"/>
    <property type="project" value="GO_Central"/>
</dbReference>
<evidence type="ECO:0000256" key="4">
    <source>
        <dbReference type="ARBA" id="ARBA00022475"/>
    </source>
</evidence>
<name>A9WAP8_CHLAA</name>
<evidence type="ECO:0000256" key="12">
    <source>
        <dbReference type="ARBA" id="ARBA00023012"/>
    </source>
</evidence>
<dbReference type="Pfam" id="PF00672">
    <property type="entry name" value="HAMP"/>
    <property type="match status" value="1"/>
</dbReference>
<evidence type="ECO:0000256" key="5">
    <source>
        <dbReference type="ARBA" id="ARBA00022553"/>
    </source>
</evidence>
<dbReference type="SMART" id="SM00304">
    <property type="entry name" value="HAMP"/>
    <property type="match status" value="1"/>
</dbReference>
<dbReference type="GO" id="GO:0005524">
    <property type="term" value="F:ATP binding"/>
    <property type="evidence" value="ECO:0007669"/>
    <property type="project" value="UniProtKB-KW"/>
</dbReference>